<dbReference type="SUPFAM" id="SSF50978">
    <property type="entry name" value="WD40 repeat-like"/>
    <property type="match status" value="2"/>
</dbReference>
<reference evidence="7 8" key="1">
    <citation type="submission" date="2013-11" db="EMBL/GenBank/DDBJ databases">
        <title>Draft genome of the bovine lungworm Dictyocaulus viviparus.</title>
        <authorList>
            <person name="Mitreva M."/>
        </authorList>
    </citation>
    <scope>NUCLEOTIDE SEQUENCE [LARGE SCALE GENOMIC DNA]</scope>
    <source>
        <strain evidence="7 8">HannoverDv2000</strain>
    </source>
</reference>
<keyword evidence="4" id="KW-0853">WD repeat</keyword>
<dbReference type="FunFam" id="2.130.10.10:FF:000298">
    <property type="entry name" value="Intraflagellar transport 80 homolog (Chlamydomonas)"/>
    <property type="match status" value="1"/>
</dbReference>
<feature type="domain" description="IFT80 second beta-propeller" evidence="5">
    <location>
        <begin position="298"/>
        <end position="586"/>
    </location>
</feature>
<comment type="subcellular location">
    <subcellularLocation>
        <location evidence="1">Cell projection</location>
        <location evidence="1">Cilium</location>
    </subcellularLocation>
</comment>
<dbReference type="PANTHER" id="PTHR24098">
    <property type="entry name" value="OUTER SEGMENT 5"/>
    <property type="match status" value="1"/>
</dbReference>
<dbReference type="InterPro" id="IPR056456">
    <property type="entry name" value="Beta-prop_IFT80_2nd"/>
</dbReference>
<dbReference type="Pfam" id="PF23335">
    <property type="entry name" value="Beta-prop_IFT80_2nd"/>
    <property type="match status" value="1"/>
</dbReference>
<dbReference type="InterPro" id="IPR001680">
    <property type="entry name" value="WD40_rpt"/>
</dbReference>
<accession>A0A0D8XY47</accession>
<keyword evidence="3" id="KW-0966">Cell projection</keyword>
<keyword evidence="2" id="KW-0969">Cilium</keyword>
<feature type="repeat" description="WD" evidence="4">
    <location>
        <begin position="100"/>
        <end position="132"/>
    </location>
</feature>
<evidence type="ECO:0000259" key="5">
    <source>
        <dbReference type="Pfam" id="PF23335"/>
    </source>
</evidence>
<dbReference type="SMART" id="SM00320">
    <property type="entry name" value="WD40"/>
    <property type="match status" value="7"/>
</dbReference>
<dbReference type="Pfam" id="PF00400">
    <property type="entry name" value="WD40"/>
    <property type="match status" value="3"/>
</dbReference>
<dbReference type="InterPro" id="IPR015943">
    <property type="entry name" value="WD40/YVTN_repeat-like_dom_sf"/>
</dbReference>
<dbReference type="GO" id="GO:0030992">
    <property type="term" value="C:intraciliary transport particle B"/>
    <property type="evidence" value="ECO:0007669"/>
    <property type="project" value="TreeGrafter"/>
</dbReference>
<evidence type="ECO:0000259" key="6">
    <source>
        <dbReference type="Pfam" id="PF23387"/>
    </source>
</evidence>
<dbReference type="EMBL" id="KN716257">
    <property type="protein sequence ID" value="KJH48737.1"/>
    <property type="molecule type" value="Genomic_DNA"/>
</dbReference>
<dbReference type="AlphaFoldDB" id="A0A0D8XY47"/>
<sequence>MRFKVSLAHEPRHVDSVSAVAWAGGEEMYSFADDHFLLRWNLTNMEAVIVAEMPSTFFPTSMHWFPRTCKREGSTDIFALSTSDGRIHFVNKNGKIEKSFEAHKGAVLQIRWSPDGTGLLSCGEDGAVKLWSRSGLLRSVIAQMPNPVYCIAFDSASNNILFSNSDQCFIKPMKTQMPPLKWKAHDGFVLCCDWSQISNHIVTGGEDCKFKLWDSFGRSIFISISHDFPISSVSWSADGEYFAVGSHNILRLCDKAGWSHSLEKLPTGSLLSICWFDDSTQLVAGCGNGQVIHAQIVERTVTSSSLEVIQTKKNMLEVHDLSADLAKEYLETRDRVIKVSIAHDQLIVVTTLQLYIYSSKNWNTPVIVDLKEKTISFILQTSKIFLISDGQTLFILNYDGRNLCEIKVPGNGVDLISERSTSLSSDTVATRDRGESTTVWLFDPISSKSQGDGKIVHEREIVELELCQCGSLSERFLAFRDIDAAVLVAKIKTYGVVQRIAKIGSSVEQLRFNDDTNILVGVGDGRIIVWPAVEIVFVDRSLLQRSITEKSISGLGKFPALKGFTGNLVTLRRSDGSLITSLISPFTSSLVNYIAQSKWDQAIRLCRHLKKDDMWAVLAGLATTAKNLYAAEIAYGALEEVEKVVMLAEARNHSNKEVREARMLLLAGKVSEADALLEKAGNVFQAIMLNIIMFRWSRAIDLAVKHNSYLEVVMGYRQRYLEKLGRKETEEKFIRHLGEVEIDFDHIHEIIAEADTAEEYRK</sequence>
<reference evidence="8" key="2">
    <citation type="journal article" date="2016" name="Sci. Rep.">
        <title>Dictyocaulus viviparus genome, variome and transcriptome elucidate lungworm biology and support future intervention.</title>
        <authorList>
            <person name="McNulty S.N."/>
            <person name="Strube C."/>
            <person name="Rosa B.A."/>
            <person name="Martin J.C."/>
            <person name="Tyagi R."/>
            <person name="Choi Y.J."/>
            <person name="Wang Q."/>
            <person name="Hallsworth Pepin K."/>
            <person name="Zhang X."/>
            <person name="Ozersky P."/>
            <person name="Wilson R.K."/>
            <person name="Sternberg P.W."/>
            <person name="Gasser R.B."/>
            <person name="Mitreva M."/>
        </authorList>
    </citation>
    <scope>NUCLEOTIDE SEQUENCE [LARGE SCALE GENOMIC DNA]</scope>
    <source>
        <strain evidence="8">HannoverDv2000</strain>
    </source>
</reference>
<dbReference type="Pfam" id="PF23387">
    <property type="entry name" value="TPR_IFT80_172"/>
    <property type="match status" value="1"/>
</dbReference>
<protein>
    <submittedName>
        <fullName evidence="7">WD domain, G-beta repeat protein</fullName>
    </submittedName>
</protein>
<name>A0A0D8XY47_DICVI</name>
<dbReference type="FunFam" id="1.25.40.470:FF:000007">
    <property type="entry name" value="Intraflagellar transport 80 homolog (Chlamydomonas)"/>
    <property type="match status" value="1"/>
</dbReference>
<dbReference type="Gene3D" id="2.130.10.10">
    <property type="entry name" value="YVTN repeat-like/Quinoprotein amine dehydrogenase"/>
    <property type="match status" value="2"/>
</dbReference>
<dbReference type="InterPro" id="IPR036322">
    <property type="entry name" value="WD40_repeat_dom_sf"/>
</dbReference>
<feature type="repeat" description="WD" evidence="4">
    <location>
        <begin position="182"/>
        <end position="214"/>
    </location>
</feature>
<dbReference type="GO" id="GO:0005929">
    <property type="term" value="C:cilium"/>
    <property type="evidence" value="ECO:0007669"/>
    <property type="project" value="UniProtKB-SubCell"/>
</dbReference>
<dbReference type="STRING" id="29172.A0A0D8XY47"/>
<dbReference type="GO" id="GO:0060271">
    <property type="term" value="P:cilium assembly"/>
    <property type="evidence" value="ECO:0007669"/>
    <property type="project" value="TreeGrafter"/>
</dbReference>
<evidence type="ECO:0000256" key="1">
    <source>
        <dbReference type="ARBA" id="ARBA00004138"/>
    </source>
</evidence>
<dbReference type="PROSITE" id="PS50294">
    <property type="entry name" value="WD_REPEATS_REGION"/>
    <property type="match status" value="2"/>
</dbReference>
<gene>
    <name evidence="7" type="ORF">DICVIV_05131</name>
</gene>
<dbReference type="Gene3D" id="1.25.40.470">
    <property type="match status" value="1"/>
</dbReference>
<evidence type="ECO:0000256" key="2">
    <source>
        <dbReference type="ARBA" id="ARBA00023069"/>
    </source>
</evidence>
<dbReference type="Proteomes" id="UP000053766">
    <property type="component" value="Unassembled WGS sequence"/>
</dbReference>
<dbReference type="PANTHER" id="PTHR24098:SF0">
    <property type="entry name" value="OUTER SEGMENT 5"/>
    <property type="match status" value="1"/>
</dbReference>
<evidence type="ECO:0000256" key="4">
    <source>
        <dbReference type="PROSITE-ProRule" id="PRU00221"/>
    </source>
</evidence>
<evidence type="ECO:0000313" key="7">
    <source>
        <dbReference type="EMBL" id="KJH48737.1"/>
    </source>
</evidence>
<keyword evidence="8" id="KW-1185">Reference proteome</keyword>
<proteinExistence type="predicted"/>
<dbReference type="InterPro" id="IPR056157">
    <property type="entry name" value="TPR_IFT80_172_dom"/>
</dbReference>
<dbReference type="PROSITE" id="PS50082">
    <property type="entry name" value="WD_REPEATS_2"/>
    <property type="match status" value="2"/>
</dbReference>
<evidence type="ECO:0000256" key="3">
    <source>
        <dbReference type="ARBA" id="ARBA00023273"/>
    </source>
</evidence>
<dbReference type="OrthoDB" id="408728at2759"/>
<organism evidence="7 8">
    <name type="scientific">Dictyocaulus viviparus</name>
    <name type="common">Bovine lungworm</name>
    <dbReference type="NCBI Taxonomy" id="29172"/>
    <lineage>
        <taxon>Eukaryota</taxon>
        <taxon>Metazoa</taxon>
        <taxon>Ecdysozoa</taxon>
        <taxon>Nematoda</taxon>
        <taxon>Chromadorea</taxon>
        <taxon>Rhabditida</taxon>
        <taxon>Rhabditina</taxon>
        <taxon>Rhabditomorpha</taxon>
        <taxon>Strongyloidea</taxon>
        <taxon>Metastrongylidae</taxon>
        <taxon>Dictyocaulus</taxon>
    </lineage>
</organism>
<feature type="domain" description="IFT80/172/WDR35 TPR" evidence="6">
    <location>
        <begin position="614"/>
        <end position="758"/>
    </location>
</feature>
<evidence type="ECO:0000313" key="8">
    <source>
        <dbReference type="Proteomes" id="UP000053766"/>
    </source>
</evidence>